<keyword evidence="1" id="KW-0862">Zinc</keyword>
<dbReference type="InterPro" id="IPR057668">
    <property type="entry name" value="E2_Ub-conjug_enz_C"/>
</dbReference>
<keyword evidence="1" id="KW-0479">Metal-binding</keyword>
<dbReference type="EMBL" id="JBIMZQ010000004">
    <property type="protein sequence ID" value="KAL3672435.1"/>
    <property type="molecule type" value="Genomic_DNA"/>
</dbReference>
<proteinExistence type="predicted"/>
<feature type="compositionally biased region" description="Acidic residues" evidence="2">
    <location>
        <begin position="104"/>
        <end position="121"/>
    </location>
</feature>
<evidence type="ECO:0000256" key="1">
    <source>
        <dbReference type="PROSITE-ProRule" id="PRU00024"/>
    </source>
</evidence>
<dbReference type="PANTHER" id="PTHR31560">
    <property type="entry name" value="UPF0652 PROTEIN C16A11.03C-RELATED"/>
    <property type="match status" value="1"/>
</dbReference>
<dbReference type="InterPro" id="IPR018553">
    <property type="entry name" value="E2_Ub-conjug_enz"/>
</dbReference>
<evidence type="ECO:0000313" key="5">
    <source>
        <dbReference type="Proteomes" id="UP001632037"/>
    </source>
</evidence>
<keyword evidence="5" id="KW-1185">Reference proteome</keyword>
<dbReference type="Pfam" id="PF22586">
    <property type="entry name" value="ANCHR-like_BBOX"/>
    <property type="match status" value="1"/>
</dbReference>
<organism evidence="4 5">
    <name type="scientific">Phytophthora oleae</name>
    <dbReference type="NCBI Taxonomy" id="2107226"/>
    <lineage>
        <taxon>Eukaryota</taxon>
        <taxon>Sar</taxon>
        <taxon>Stramenopiles</taxon>
        <taxon>Oomycota</taxon>
        <taxon>Peronosporomycetes</taxon>
        <taxon>Peronosporales</taxon>
        <taxon>Peronosporaceae</taxon>
        <taxon>Phytophthora</taxon>
    </lineage>
</organism>
<evidence type="ECO:0000259" key="3">
    <source>
        <dbReference type="PROSITE" id="PS50119"/>
    </source>
</evidence>
<feature type="compositionally biased region" description="Pro residues" evidence="2">
    <location>
        <begin position="61"/>
        <end position="72"/>
    </location>
</feature>
<dbReference type="GO" id="GO:0008270">
    <property type="term" value="F:zinc ion binding"/>
    <property type="evidence" value="ECO:0007669"/>
    <property type="project" value="UniProtKB-KW"/>
</dbReference>
<comment type="caution">
    <text evidence="4">The sequence shown here is derived from an EMBL/GenBank/DDBJ whole genome shotgun (WGS) entry which is preliminary data.</text>
</comment>
<keyword evidence="1" id="KW-0863">Zinc-finger</keyword>
<protein>
    <recommendedName>
        <fullName evidence="3">B box-type domain-containing protein</fullName>
    </recommendedName>
</protein>
<dbReference type="InterPro" id="IPR000315">
    <property type="entry name" value="Znf_B-box"/>
</dbReference>
<reference evidence="4 5" key="1">
    <citation type="submission" date="2024-09" db="EMBL/GenBank/DDBJ databases">
        <title>Genome sequencing and assembly of Phytophthora oleae, isolate VK10A, causative agent of rot of olive drupes.</title>
        <authorList>
            <person name="Conti Taguali S."/>
            <person name="Riolo M."/>
            <person name="La Spada F."/>
            <person name="Cacciola S.O."/>
            <person name="Dionisio G."/>
        </authorList>
    </citation>
    <scope>NUCLEOTIDE SEQUENCE [LARGE SCALE GENOMIC DNA]</scope>
    <source>
        <strain evidence="4 5">VK10A</strain>
    </source>
</reference>
<dbReference type="Pfam" id="PF09418">
    <property type="entry name" value="DUF2009"/>
    <property type="match status" value="1"/>
</dbReference>
<feature type="compositionally biased region" description="Pro residues" evidence="2">
    <location>
        <begin position="79"/>
        <end position="90"/>
    </location>
</feature>
<sequence length="596" mass="66835">MAPLMCVECEDTAAAVRCENCEDVYCPLCFAAQHHAGSRVRHTKTDLPGASVSDVSSSPSATPPPPQGPAPPLEEEEIPPPPSMPPPSPMKPSSANEAPVTSESEQEDSQAEAESSSDDELMNEIESAPSALMKEAAYVPLRLDEEERALFNLLDAALNVSEYTDKVDVLSYRSPVKRVLHELNETFGVLSGLMIANDFRQGRRLVQDKQFKDNEEFFREVFEIGRRYKIMNPERMRNNYGKMIYLLQDANLREIRNYLGFSCVAPIKTVASLLKERHALDMLRDTRCEAATAVAAVTPDLLTDPEALQRFGRDKQHAIDELIRDYSSASLSEEEIRLCLASISDSQSYLASNRSPITRMIDYLEKYFKPEKAEAGLSLEIRAGKNGARLSHSHGSQYEYVLQSLLLWKNMTTSMLRLWWVVEEDLLGGNVYRLRDTGQGLNRMQHAPETSHLVHSILHNTQKLRPRWVGSSVVHLGDHNVPNALMFIDKYTQISRILSPVVNTVHDIPALAVQANTRAYIEESFGGAEALQKRILCDFFKHGFDGSGADNFFDAGSCIDGRLTSAWNWCSRIEKKPFFHVFLMAGFVGFDGHFEK</sequence>
<dbReference type="AlphaFoldDB" id="A0ABD3FZW2"/>
<dbReference type="PANTHER" id="PTHR31560:SF0">
    <property type="entry name" value="UPF0652 PROTEIN C22H10.08"/>
    <property type="match status" value="1"/>
</dbReference>
<dbReference type="PROSITE" id="PS50119">
    <property type="entry name" value="ZF_BBOX"/>
    <property type="match status" value="1"/>
</dbReference>
<feature type="compositionally biased region" description="Low complexity" evidence="2">
    <location>
        <begin position="48"/>
        <end position="60"/>
    </location>
</feature>
<feature type="region of interest" description="Disordered" evidence="2">
    <location>
        <begin position="41"/>
        <end position="121"/>
    </location>
</feature>
<feature type="domain" description="B box-type" evidence="3">
    <location>
        <begin position="1"/>
        <end position="47"/>
    </location>
</feature>
<name>A0ABD3FZW2_9STRA</name>
<gene>
    <name evidence="4" type="ORF">V7S43_003117</name>
</gene>
<accession>A0ABD3FZW2</accession>
<dbReference type="Proteomes" id="UP001632037">
    <property type="component" value="Unassembled WGS sequence"/>
</dbReference>
<evidence type="ECO:0000313" key="4">
    <source>
        <dbReference type="EMBL" id="KAL3672435.1"/>
    </source>
</evidence>
<evidence type="ECO:0000256" key="2">
    <source>
        <dbReference type="SAM" id="MobiDB-lite"/>
    </source>
</evidence>